<dbReference type="EMBL" id="JBAWTH010000012">
    <property type="protein sequence ID" value="KAL2289625.1"/>
    <property type="molecule type" value="Genomic_DNA"/>
</dbReference>
<evidence type="ECO:0000313" key="2">
    <source>
        <dbReference type="EMBL" id="KAL2289625.1"/>
    </source>
</evidence>
<feature type="compositionally biased region" description="Basic and acidic residues" evidence="1">
    <location>
        <begin position="1"/>
        <end position="19"/>
    </location>
</feature>
<reference evidence="2 3" key="1">
    <citation type="submission" date="2024-03" db="EMBL/GenBank/DDBJ databases">
        <title>A high-quality draft genome sequence of Diaporthe vaccinii, a causative agent of upright dieback and viscid rot disease in cranberry plants.</title>
        <authorList>
            <person name="Sarrasin M."/>
            <person name="Lang B.F."/>
            <person name="Burger G."/>
        </authorList>
    </citation>
    <scope>NUCLEOTIDE SEQUENCE [LARGE SCALE GENOMIC DNA]</scope>
    <source>
        <strain evidence="2 3">IS7</strain>
    </source>
</reference>
<organism evidence="2 3">
    <name type="scientific">Diaporthe vaccinii</name>
    <dbReference type="NCBI Taxonomy" id="105482"/>
    <lineage>
        <taxon>Eukaryota</taxon>
        <taxon>Fungi</taxon>
        <taxon>Dikarya</taxon>
        <taxon>Ascomycota</taxon>
        <taxon>Pezizomycotina</taxon>
        <taxon>Sordariomycetes</taxon>
        <taxon>Sordariomycetidae</taxon>
        <taxon>Diaporthales</taxon>
        <taxon>Diaporthaceae</taxon>
        <taxon>Diaporthe</taxon>
        <taxon>Diaporthe eres species complex</taxon>
    </lineage>
</organism>
<accession>A0ABR4F4K4</accession>
<feature type="compositionally biased region" description="Basic and acidic residues" evidence="1">
    <location>
        <begin position="39"/>
        <end position="51"/>
    </location>
</feature>
<gene>
    <name evidence="2" type="ORF">FJTKL_01872</name>
</gene>
<name>A0ABR4F4K4_9PEZI</name>
<feature type="compositionally biased region" description="Pro residues" evidence="1">
    <location>
        <begin position="133"/>
        <end position="155"/>
    </location>
</feature>
<dbReference type="Proteomes" id="UP001600888">
    <property type="component" value="Unassembled WGS sequence"/>
</dbReference>
<comment type="caution">
    <text evidence="2">The sequence shown here is derived from an EMBL/GenBank/DDBJ whole genome shotgun (WGS) entry which is preliminary data.</text>
</comment>
<proteinExistence type="predicted"/>
<evidence type="ECO:0008006" key="4">
    <source>
        <dbReference type="Google" id="ProtNLM"/>
    </source>
</evidence>
<feature type="compositionally biased region" description="Polar residues" evidence="1">
    <location>
        <begin position="288"/>
        <end position="306"/>
    </location>
</feature>
<feature type="compositionally biased region" description="Basic and acidic residues" evidence="1">
    <location>
        <begin position="120"/>
        <end position="129"/>
    </location>
</feature>
<feature type="compositionally biased region" description="Pro residues" evidence="1">
    <location>
        <begin position="164"/>
        <end position="177"/>
    </location>
</feature>
<evidence type="ECO:0000313" key="3">
    <source>
        <dbReference type="Proteomes" id="UP001600888"/>
    </source>
</evidence>
<feature type="region of interest" description="Disordered" evidence="1">
    <location>
        <begin position="1"/>
        <end position="326"/>
    </location>
</feature>
<sequence length="502" mass="51653">MNKFKEIAKDGWHPDKNETTFRGQVGAVFGRKSNSQSNADRDVTPISHLRDPASFAPPPKRTGSGLLPPPGVARPGSSSSAQQYGYADQEQGVEEPPAPPRPYRVDTSGLSTAHLPPPPARRDGADGRDTAVSPPPPPYSATAKPPPPSLPPRLPPRNNNASPGPSPSASPGLPPQAAPSRQTAFLNQGAVDRLGAAGVSVPGLGISGGNKQVLPPPPPSRSGASSPAPPPAAGSGSVSELQSRFSKFGGFGSKSTPSPPPAQGAPAQGTTWAQKQAALKTMSDFKKNPSSVSLSDARSAASTANNFRERHGEQVASGAKKANSLDQKYGVSGKVGGYLGNAGGGGGGGSGAEAGRTPSPAQSHLSTISNAAGLLGKKKPPPPPPPKKKPELGGNPVDNGDEDAPPPGCSRCFRAGYYSEDCGDIFASFMVSFFVCVCRDPIWATLDRLCLSARWASGPEIEGKGRWLKSLYLDLHLLQAVLPEDEVGGDTVLAGNHMISTL</sequence>
<feature type="region of interest" description="Disordered" evidence="1">
    <location>
        <begin position="373"/>
        <end position="405"/>
    </location>
</feature>
<feature type="region of interest" description="Disordered" evidence="1">
    <location>
        <begin position="345"/>
        <end position="364"/>
    </location>
</feature>
<keyword evidence="3" id="KW-1185">Reference proteome</keyword>
<protein>
    <recommendedName>
        <fullName evidence="4">Gmp synthase</fullName>
    </recommendedName>
</protein>
<evidence type="ECO:0000256" key="1">
    <source>
        <dbReference type="SAM" id="MobiDB-lite"/>
    </source>
</evidence>